<dbReference type="Pfam" id="PF00196">
    <property type="entry name" value="GerE"/>
    <property type="match status" value="1"/>
</dbReference>
<gene>
    <name evidence="5" type="ORF">FHS21_002670</name>
</gene>
<name>A0A839U8F2_9HYPH</name>
<dbReference type="PANTHER" id="PTHR44688">
    <property type="entry name" value="DNA-BINDING TRANSCRIPTIONAL ACTIVATOR DEVR_DOSR"/>
    <property type="match status" value="1"/>
</dbReference>
<evidence type="ECO:0000313" key="5">
    <source>
        <dbReference type="EMBL" id="MBB3146255.1"/>
    </source>
</evidence>
<dbReference type="GO" id="GO:0003677">
    <property type="term" value="F:DNA binding"/>
    <property type="evidence" value="ECO:0007669"/>
    <property type="project" value="UniProtKB-KW"/>
</dbReference>
<reference evidence="5 6" key="1">
    <citation type="submission" date="2020-08" db="EMBL/GenBank/DDBJ databases">
        <title>Genomic Encyclopedia of Type Strains, Phase III (KMG-III): the genomes of soil and plant-associated and newly described type strains.</title>
        <authorList>
            <person name="Whitman W."/>
        </authorList>
    </citation>
    <scope>NUCLEOTIDE SEQUENCE [LARGE SCALE GENOMIC DNA]</scope>
    <source>
        <strain evidence="5 6">CECT 7015</strain>
    </source>
</reference>
<feature type="domain" description="HTH luxR-type" evidence="4">
    <location>
        <begin position="187"/>
        <end position="252"/>
    </location>
</feature>
<keyword evidence="1" id="KW-0805">Transcription regulation</keyword>
<evidence type="ECO:0000256" key="3">
    <source>
        <dbReference type="ARBA" id="ARBA00023163"/>
    </source>
</evidence>
<keyword evidence="3" id="KW-0804">Transcription</keyword>
<proteinExistence type="predicted"/>
<dbReference type="EMBL" id="JACHXN010000007">
    <property type="protein sequence ID" value="MBB3146255.1"/>
    <property type="molecule type" value="Genomic_DNA"/>
</dbReference>
<organism evidence="5 6">
    <name type="scientific">Phyllobacterium trifolii</name>
    <dbReference type="NCBI Taxonomy" id="300193"/>
    <lineage>
        <taxon>Bacteria</taxon>
        <taxon>Pseudomonadati</taxon>
        <taxon>Pseudomonadota</taxon>
        <taxon>Alphaproteobacteria</taxon>
        <taxon>Hyphomicrobiales</taxon>
        <taxon>Phyllobacteriaceae</taxon>
        <taxon>Phyllobacterium</taxon>
    </lineage>
</organism>
<dbReference type="InterPro" id="IPR036388">
    <property type="entry name" value="WH-like_DNA-bd_sf"/>
</dbReference>
<keyword evidence="6" id="KW-1185">Reference proteome</keyword>
<dbReference type="Pfam" id="PF03472">
    <property type="entry name" value="Autoind_bind"/>
    <property type="match status" value="1"/>
</dbReference>
<dbReference type="PROSITE" id="PS50043">
    <property type="entry name" value="HTH_LUXR_2"/>
    <property type="match status" value="1"/>
</dbReference>
<keyword evidence="2 5" id="KW-0238">DNA-binding</keyword>
<dbReference type="InterPro" id="IPR036693">
    <property type="entry name" value="TF_LuxR_autoind-bd_dom_sf"/>
</dbReference>
<dbReference type="Gene3D" id="1.10.10.10">
    <property type="entry name" value="Winged helix-like DNA-binding domain superfamily/Winged helix DNA-binding domain"/>
    <property type="match status" value="1"/>
</dbReference>
<evidence type="ECO:0000256" key="1">
    <source>
        <dbReference type="ARBA" id="ARBA00023015"/>
    </source>
</evidence>
<dbReference type="RefSeq" id="WP_112532368.1">
    <property type="nucleotide sequence ID" value="NZ_JACHXN010000007.1"/>
</dbReference>
<dbReference type="Gene3D" id="3.30.450.80">
    <property type="entry name" value="Transcription factor LuxR-like, autoinducer-binding domain"/>
    <property type="match status" value="1"/>
</dbReference>
<dbReference type="SUPFAM" id="SSF75516">
    <property type="entry name" value="Pheromone-binding domain of LuxR-like quorum-sensing transcription factors"/>
    <property type="match status" value="1"/>
</dbReference>
<evidence type="ECO:0000259" key="4">
    <source>
        <dbReference type="PROSITE" id="PS50043"/>
    </source>
</evidence>
<dbReference type="CDD" id="cd06170">
    <property type="entry name" value="LuxR_C_like"/>
    <property type="match status" value="1"/>
</dbReference>
<evidence type="ECO:0000313" key="6">
    <source>
        <dbReference type="Proteomes" id="UP000554520"/>
    </source>
</evidence>
<evidence type="ECO:0000256" key="2">
    <source>
        <dbReference type="ARBA" id="ARBA00023125"/>
    </source>
</evidence>
<dbReference type="PRINTS" id="PR00038">
    <property type="entry name" value="HTHLUXR"/>
</dbReference>
<dbReference type="SUPFAM" id="SSF46894">
    <property type="entry name" value="C-terminal effector domain of the bipartite response regulators"/>
    <property type="match status" value="1"/>
</dbReference>
<dbReference type="InterPro" id="IPR000792">
    <property type="entry name" value="Tscrpt_reg_LuxR_C"/>
</dbReference>
<protein>
    <submittedName>
        <fullName evidence="5">DNA-binding CsgD family transcriptional regulator</fullName>
    </submittedName>
</protein>
<dbReference type="AlphaFoldDB" id="A0A839U8F2"/>
<sequence>MHFNLAHFPDFEEGFISGAVKHDTLEMLVGIRQQLNCRHITHVGHSDQPGPYRGPAPDISVLTTVPTKWVMRYAAKNYFSIDPIMQAARASGQHGNAPGTIRNLAAEGGLSLEVRHFLRDCELRGLGNLYLAVDVSNAHGFRGVTLFTFDIEPAHEVAFVDGMRKRLATVSTRLHNVLHGNRNPGLAAVVAKLLTKREMDCLYWAANGKTDGEIGEILNIARWTVVTYLQNAKNKLGCSNRTSTVATALALGVIEMPAIASRF</sequence>
<dbReference type="GO" id="GO:0006355">
    <property type="term" value="P:regulation of DNA-templated transcription"/>
    <property type="evidence" value="ECO:0007669"/>
    <property type="project" value="InterPro"/>
</dbReference>
<dbReference type="InterPro" id="IPR005143">
    <property type="entry name" value="TF_LuxR_autoind-bd_dom"/>
</dbReference>
<dbReference type="PANTHER" id="PTHR44688:SF16">
    <property type="entry name" value="DNA-BINDING TRANSCRIPTIONAL ACTIVATOR DEVR_DOSR"/>
    <property type="match status" value="1"/>
</dbReference>
<dbReference type="InterPro" id="IPR016032">
    <property type="entry name" value="Sig_transdc_resp-reg_C-effctor"/>
</dbReference>
<comment type="caution">
    <text evidence="5">The sequence shown here is derived from an EMBL/GenBank/DDBJ whole genome shotgun (WGS) entry which is preliminary data.</text>
</comment>
<dbReference type="SMART" id="SM00421">
    <property type="entry name" value="HTH_LUXR"/>
    <property type="match status" value="1"/>
</dbReference>
<dbReference type="Proteomes" id="UP000554520">
    <property type="component" value="Unassembled WGS sequence"/>
</dbReference>
<accession>A0A839U8F2</accession>